<proteinExistence type="predicted"/>
<name>A0A645HCL7_9ZZZZ</name>
<comment type="caution">
    <text evidence="1">The sequence shown here is derived from an EMBL/GenBank/DDBJ whole genome shotgun (WGS) entry which is preliminary data.</text>
</comment>
<organism evidence="1">
    <name type="scientific">bioreactor metagenome</name>
    <dbReference type="NCBI Taxonomy" id="1076179"/>
    <lineage>
        <taxon>unclassified sequences</taxon>
        <taxon>metagenomes</taxon>
        <taxon>ecological metagenomes</taxon>
    </lineage>
</organism>
<protein>
    <submittedName>
        <fullName evidence="1">Uncharacterized protein</fullName>
    </submittedName>
</protein>
<dbReference type="EMBL" id="VSSQ01091102">
    <property type="protein sequence ID" value="MPN36775.1"/>
    <property type="molecule type" value="Genomic_DNA"/>
</dbReference>
<sequence>MGYISEIFERANIQHIREFLLNGGELLEVNPAPYEQRLADDLKKALGMVQAYIPEEHEQIQNTILQAVSSYEDVYMEIGLQVGIRLAMQIYNSHI</sequence>
<accession>A0A645HCL7</accession>
<reference evidence="1" key="1">
    <citation type="submission" date="2019-08" db="EMBL/GenBank/DDBJ databases">
        <authorList>
            <person name="Kucharzyk K."/>
            <person name="Murdoch R.W."/>
            <person name="Higgins S."/>
            <person name="Loffler F."/>
        </authorList>
    </citation>
    <scope>NUCLEOTIDE SEQUENCE</scope>
</reference>
<gene>
    <name evidence="1" type="ORF">SDC9_184286</name>
</gene>
<dbReference type="AlphaFoldDB" id="A0A645HCL7"/>
<evidence type="ECO:0000313" key="1">
    <source>
        <dbReference type="EMBL" id="MPN36775.1"/>
    </source>
</evidence>